<feature type="short sequence motif" description="VHIID" evidence="5">
    <location>
        <begin position="206"/>
        <end position="210"/>
    </location>
</feature>
<accession>A0AAV2FGL8</accession>
<feature type="region of interest" description="PFYRE" evidence="5">
    <location>
        <begin position="294"/>
        <end position="385"/>
    </location>
</feature>
<dbReference type="GO" id="GO:0005634">
    <property type="term" value="C:nucleus"/>
    <property type="evidence" value="ECO:0007669"/>
    <property type="project" value="UniProtKB-SubCell"/>
</dbReference>
<evidence type="ECO:0000313" key="7">
    <source>
        <dbReference type="Proteomes" id="UP001497516"/>
    </source>
</evidence>
<evidence type="ECO:0000256" key="2">
    <source>
        <dbReference type="ARBA" id="ARBA00023015"/>
    </source>
</evidence>
<evidence type="ECO:0000256" key="3">
    <source>
        <dbReference type="ARBA" id="ARBA00023163"/>
    </source>
</evidence>
<dbReference type="PANTHER" id="PTHR31636">
    <property type="entry name" value="OSJNBA0084A10.13 PROTEIN-RELATED"/>
    <property type="match status" value="1"/>
</dbReference>
<organism evidence="6 7">
    <name type="scientific">Linum trigynum</name>
    <dbReference type="NCBI Taxonomy" id="586398"/>
    <lineage>
        <taxon>Eukaryota</taxon>
        <taxon>Viridiplantae</taxon>
        <taxon>Streptophyta</taxon>
        <taxon>Embryophyta</taxon>
        <taxon>Tracheophyta</taxon>
        <taxon>Spermatophyta</taxon>
        <taxon>Magnoliopsida</taxon>
        <taxon>eudicotyledons</taxon>
        <taxon>Gunneridae</taxon>
        <taxon>Pentapetalae</taxon>
        <taxon>rosids</taxon>
        <taxon>fabids</taxon>
        <taxon>Malpighiales</taxon>
        <taxon>Linaceae</taxon>
        <taxon>Linum</taxon>
    </lineage>
</organism>
<comment type="similarity">
    <text evidence="5">Belongs to the GRAS family.</text>
</comment>
<comment type="subcellular location">
    <subcellularLocation>
        <location evidence="1">Nucleus</location>
    </subcellularLocation>
</comment>
<keyword evidence="2" id="KW-0805">Transcription regulation</keyword>
<protein>
    <submittedName>
        <fullName evidence="6">Uncharacterized protein</fullName>
    </submittedName>
</protein>
<feature type="region of interest" description="Leucine repeat II (LRII)" evidence="5">
    <location>
        <begin position="252"/>
        <end position="284"/>
    </location>
</feature>
<reference evidence="6 7" key="1">
    <citation type="submission" date="2024-04" db="EMBL/GenBank/DDBJ databases">
        <authorList>
            <person name="Fracassetti M."/>
        </authorList>
    </citation>
    <scope>NUCLEOTIDE SEQUENCE [LARGE SCALE GENOMIC DNA]</scope>
</reference>
<name>A0AAV2FGL8_9ROSI</name>
<dbReference type="Proteomes" id="UP001497516">
    <property type="component" value="Chromosome 6"/>
</dbReference>
<evidence type="ECO:0000313" key="6">
    <source>
        <dbReference type="EMBL" id="CAL1397398.1"/>
    </source>
</evidence>
<sequence>MFSSSEQQQSLSVEDYFTSTLNDTSFEDLPLPAADESETASLHQPLSNARPSVEELVRIASSKFIQSRSVAALPQFPELTALSEEEWQSVELARLLLEAAEEIGARRFARAKPLLERCDWASSPTGTPVQRLVFYYSRALRDRIDRETGRIASRDVAREQSFDLYKVMMTPSIAAAEFHRKVPFAQVTQFAGIQCIFEHVERSRNIHIIDLGIRCGQQWTILMQALSSKKRCRIKRLKITAVTTLAKGPIEEIGERLVGFAQTMNLHCCFEVIAVRDFAELNRAHFTLVPGEAVAVFAEHVVSTLTEPSNRLDSLVRAVRSLNPRVMVVTEVEGNQNSVAFVSRFVEMLFFASAYFDCLEKCLGGQDEPLRGFAESTLMGEGSKIVLAIEGPERIIRSMKVDVWRTYFQRFGMAEAKLSSSSLYQAELVAKRLPSWSPCTVGMDGKSLIVGWKGMPIKSVTAWKF</sequence>
<dbReference type="PROSITE" id="PS50985">
    <property type="entry name" value="GRAS"/>
    <property type="match status" value="1"/>
</dbReference>
<dbReference type="AlphaFoldDB" id="A0AAV2FGL8"/>
<keyword evidence="3" id="KW-0804">Transcription</keyword>
<dbReference type="InterPro" id="IPR005202">
    <property type="entry name" value="TF_GRAS"/>
</dbReference>
<feature type="region of interest" description="SAW" evidence="5">
    <location>
        <begin position="388"/>
        <end position="464"/>
    </location>
</feature>
<dbReference type="EMBL" id="OZ034819">
    <property type="protein sequence ID" value="CAL1397398.1"/>
    <property type="molecule type" value="Genomic_DNA"/>
</dbReference>
<evidence type="ECO:0000256" key="1">
    <source>
        <dbReference type="ARBA" id="ARBA00004123"/>
    </source>
</evidence>
<gene>
    <name evidence="6" type="ORF">LTRI10_LOCUS37699</name>
</gene>
<keyword evidence="7" id="KW-1185">Reference proteome</keyword>
<evidence type="ECO:0000256" key="5">
    <source>
        <dbReference type="PROSITE-ProRule" id="PRU01191"/>
    </source>
</evidence>
<evidence type="ECO:0000256" key="4">
    <source>
        <dbReference type="ARBA" id="ARBA00023242"/>
    </source>
</evidence>
<proteinExistence type="inferred from homology"/>
<comment type="caution">
    <text evidence="5">Lacks conserved residue(s) required for the propagation of feature annotation.</text>
</comment>
<dbReference type="Pfam" id="PF03514">
    <property type="entry name" value="GRAS"/>
    <property type="match status" value="1"/>
</dbReference>
<keyword evidence="4" id="KW-0539">Nucleus</keyword>